<dbReference type="AlphaFoldDB" id="A0AAQ3MKR2"/>
<name>A0AAQ3MKR2_VIGMU</name>
<reference evidence="1 2" key="1">
    <citation type="journal article" date="2023" name="Life. Sci Alliance">
        <title>Evolutionary insights into 3D genome organization and epigenetic landscape of Vigna mungo.</title>
        <authorList>
            <person name="Junaid A."/>
            <person name="Singh B."/>
            <person name="Bhatia S."/>
        </authorList>
    </citation>
    <scope>NUCLEOTIDE SEQUENCE [LARGE SCALE GENOMIC DNA]</scope>
    <source>
        <strain evidence="1">Urdbean</strain>
    </source>
</reference>
<gene>
    <name evidence="1" type="ORF">V8G54_031824</name>
</gene>
<dbReference type="EMBL" id="CP144691">
    <property type="protein sequence ID" value="WVY92736.1"/>
    <property type="molecule type" value="Genomic_DNA"/>
</dbReference>
<protein>
    <submittedName>
        <fullName evidence="1">Uncharacterized protein</fullName>
    </submittedName>
</protein>
<evidence type="ECO:0000313" key="2">
    <source>
        <dbReference type="Proteomes" id="UP001374535"/>
    </source>
</evidence>
<organism evidence="1 2">
    <name type="scientific">Vigna mungo</name>
    <name type="common">Black gram</name>
    <name type="synonym">Phaseolus mungo</name>
    <dbReference type="NCBI Taxonomy" id="3915"/>
    <lineage>
        <taxon>Eukaryota</taxon>
        <taxon>Viridiplantae</taxon>
        <taxon>Streptophyta</taxon>
        <taxon>Embryophyta</taxon>
        <taxon>Tracheophyta</taxon>
        <taxon>Spermatophyta</taxon>
        <taxon>Magnoliopsida</taxon>
        <taxon>eudicotyledons</taxon>
        <taxon>Gunneridae</taxon>
        <taxon>Pentapetalae</taxon>
        <taxon>rosids</taxon>
        <taxon>fabids</taxon>
        <taxon>Fabales</taxon>
        <taxon>Fabaceae</taxon>
        <taxon>Papilionoideae</taxon>
        <taxon>50 kb inversion clade</taxon>
        <taxon>NPAAA clade</taxon>
        <taxon>indigoferoid/millettioid clade</taxon>
        <taxon>Phaseoleae</taxon>
        <taxon>Vigna</taxon>
    </lineage>
</organism>
<sequence>MGRSSNSLNNTLMGAPNSLSIKPLALLGEKAGTLSCNFASSSTNSRGNRSDLVDDNCPSLMKVGPSCNTLSLSHAAVFCLLFFCFSSVKPPKYAHFALSNRTRIRKERTKDQTSIDLCTEL</sequence>
<accession>A0AAQ3MKR2</accession>
<evidence type="ECO:0000313" key="1">
    <source>
        <dbReference type="EMBL" id="WVY92736.1"/>
    </source>
</evidence>
<dbReference type="Proteomes" id="UP001374535">
    <property type="component" value="Chromosome 10"/>
</dbReference>
<keyword evidence="2" id="KW-1185">Reference proteome</keyword>
<proteinExistence type="predicted"/>